<reference evidence="2" key="2">
    <citation type="submission" date="2015-01" db="EMBL/GenBank/DDBJ databases">
        <title>Evolutionary Origins and Diversification of the Mycorrhizal Mutualists.</title>
        <authorList>
            <consortium name="DOE Joint Genome Institute"/>
            <consortium name="Mycorrhizal Genomics Consortium"/>
            <person name="Kohler A."/>
            <person name="Kuo A."/>
            <person name="Nagy L.G."/>
            <person name="Floudas D."/>
            <person name="Copeland A."/>
            <person name="Barry K.W."/>
            <person name="Cichocki N."/>
            <person name="Veneault-Fourrey C."/>
            <person name="LaButti K."/>
            <person name="Lindquist E.A."/>
            <person name="Lipzen A."/>
            <person name="Lundell T."/>
            <person name="Morin E."/>
            <person name="Murat C."/>
            <person name="Riley R."/>
            <person name="Ohm R."/>
            <person name="Sun H."/>
            <person name="Tunlid A."/>
            <person name="Henrissat B."/>
            <person name="Grigoriev I.V."/>
            <person name="Hibbett D.S."/>
            <person name="Martin F."/>
        </authorList>
    </citation>
    <scope>NUCLEOTIDE SEQUENCE [LARGE SCALE GENOMIC DNA]</scope>
    <source>
        <strain evidence="2">Marx 270</strain>
    </source>
</reference>
<proteinExistence type="predicted"/>
<name>A0A0C3MX19_PISTI</name>
<dbReference type="InParanoid" id="A0A0C3MX19"/>
<dbReference type="AlphaFoldDB" id="A0A0C3MX19"/>
<accession>A0A0C3MX19</accession>
<evidence type="ECO:0000313" key="1">
    <source>
        <dbReference type="EMBL" id="KIN93449.1"/>
    </source>
</evidence>
<evidence type="ECO:0000313" key="2">
    <source>
        <dbReference type="Proteomes" id="UP000054217"/>
    </source>
</evidence>
<dbReference type="EMBL" id="KN832168">
    <property type="protein sequence ID" value="KIN93449.1"/>
    <property type="molecule type" value="Genomic_DNA"/>
</dbReference>
<keyword evidence="2" id="KW-1185">Reference proteome</keyword>
<organism evidence="1 2">
    <name type="scientific">Pisolithus tinctorius Marx 270</name>
    <dbReference type="NCBI Taxonomy" id="870435"/>
    <lineage>
        <taxon>Eukaryota</taxon>
        <taxon>Fungi</taxon>
        <taxon>Dikarya</taxon>
        <taxon>Basidiomycota</taxon>
        <taxon>Agaricomycotina</taxon>
        <taxon>Agaricomycetes</taxon>
        <taxon>Agaricomycetidae</taxon>
        <taxon>Boletales</taxon>
        <taxon>Sclerodermatineae</taxon>
        <taxon>Pisolithaceae</taxon>
        <taxon>Pisolithus</taxon>
    </lineage>
</organism>
<reference evidence="1 2" key="1">
    <citation type="submission" date="2014-04" db="EMBL/GenBank/DDBJ databases">
        <authorList>
            <consortium name="DOE Joint Genome Institute"/>
            <person name="Kuo A."/>
            <person name="Kohler A."/>
            <person name="Costa M.D."/>
            <person name="Nagy L.G."/>
            <person name="Floudas D."/>
            <person name="Copeland A."/>
            <person name="Barry K.W."/>
            <person name="Cichocki N."/>
            <person name="Veneault-Fourrey C."/>
            <person name="LaButti K."/>
            <person name="Lindquist E.A."/>
            <person name="Lipzen A."/>
            <person name="Lundell T."/>
            <person name="Morin E."/>
            <person name="Murat C."/>
            <person name="Sun H."/>
            <person name="Tunlid A."/>
            <person name="Henrissat B."/>
            <person name="Grigoriev I.V."/>
            <person name="Hibbett D.S."/>
            <person name="Martin F."/>
            <person name="Nordberg H.P."/>
            <person name="Cantor M.N."/>
            <person name="Hua S.X."/>
        </authorList>
    </citation>
    <scope>NUCLEOTIDE SEQUENCE [LARGE SCALE GENOMIC DNA]</scope>
    <source>
        <strain evidence="1 2">Marx 270</strain>
    </source>
</reference>
<sequence>MLYNALIRQQLHAPQLPLVQVSDETLKSWVQDDPTNTEMLLTEEIASASSPSHSLLASRALIRARLKYLALAINDAKEASLHSHHSTYIFAHVHLKSLQVQSSPIGHVAMAVALLGQGDREGALCAFDLAFHDCEPHDNRILLLLKFIIVFESGNQEEAILRVEYLATRAHKDNDDDATYLYTQVLFRV</sequence>
<dbReference type="Proteomes" id="UP000054217">
    <property type="component" value="Unassembled WGS sequence"/>
</dbReference>
<dbReference type="OrthoDB" id="2690097at2759"/>
<dbReference type="HOGENOM" id="CLU_109475_0_0_1"/>
<gene>
    <name evidence="1" type="ORF">M404DRAFT_36093</name>
</gene>
<protein>
    <submittedName>
        <fullName evidence="1">Uncharacterized protein</fullName>
    </submittedName>
</protein>